<name>A0A448ZLS1_9STRA</name>
<gene>
    <name evidence="2" type="ORF">PSNMU_V1.4_AUG-EV-PASAV3_0099520</name>
</gene>
<sequence>MEWPSLEFQSDLLNCIENDEILSHSSQVLSDRFLSDLASSIVTKEIYARAASAALASDTSRIVARKSNTGENELSEKMVVAFLDKLRTSASDSDEWHAYQYRETARDVTELMASLDPLATLKFCKGGLDAVHDLLKYRLPSSSSSDSPTDGSAALLNAKDAYVLSQSFPKLDADSVTGTRAPDLEFRFGLLHNNSKVNSNSNVDCDVNSLYGMEACDIVNALHQDGTMETSAASLAKNTLANPNLVAQLSASKTTNSTGENQTETIFVVLGCDHPMSPAKPLLRIPGVKVLGIPSSEEGLEDILDYVRYNSPDDTTFVHPIWNQKDKKGNYHRKRNRTGNNLILSRGPQVAQWLIDHAILAKKDGDEITTDSKASANCRKKLKLVLVPMAMPSLPPATTSRNSDSPFAFVPEASVRWAASSDLIVQRVVMAAEAASTTSRQIQCSLWSYQSSSTCMVVPPTSTTLSTELLHKRPSHEQWLHTLSMGTVLTPTIEEDNNRNKLHKHHTEQQDDHSRSTAVPSGSSESDIEANTVRNRFVGAVSNTNHNYSIVNGIVTSEGPHHMLSEHIRLWRAMITHYSADLENNSSQNYIGDYDSDSDDDDDGIQRKNSVHVFAPHVPIVSRGLLTEAIEKASPSTPKISAARPNKITAPLQILNSGTMASLMAAIALAGFTDPLINQPMPMGLIDEKDANTAEATIITTPFCLFWNGSVHSGVWNCPYTLDSIFGTVGYFLEKVYGYCDSALAAASSAIAIANANAAVSGLWNKNSNDTQNIEQRITTNTKSTEAAKSGRDNKFNYANNDDHCNTSIVDMVPSIMRDEERQDQQLMPNLVKDRLEILA</sequence>
<feature type="region of interest" description="Disordered" evidence="1">
    <location>
        <begin position="501"/>
        <end position="530"/>
    </location>
</feature>
<protein>
    <submittedName>
        <fullName evidence="2">Uncharacterized protein</fullName>
    </submittedName>
</protein>
<proteinExistence type="predicted"/>
<dbReference type="OrthoDB" id="45357at2759"/>
<accession>A0A448ZLS1</accession>
<dbReference type="AlphaFoldDB" id="A0A448ZLS1"/>
<dbReference type="EMBL" id="CAACVS010000499">
    <property type="protein sequence ID" value="VEU42953.1"/>
    <property type="molecule type" value="Genomic_DNA"/>
</dbReference>
<evidence type="ECO:0000313" key="2">
    <source>
        <dbReference type="EMBL" id="VEU42953.1"/>
    </source>
</evidence>
<reference evidence="2 3" key="1">
    <citation type="submission" date="2019-01" db="EMBL/GenBank/DDBJ databases">
        <authorList>
            <person name="Ferrante I. M."/>
        </authorList>
    </citation>
    <scope>NUCLEOTIDE SEQUENCE [LARGE SCALE GENOMIC DNA]</scope>
    <source>
        <strain evidence="2 3">B856</strain>
    </source>
</reference>
<dbReference type="Proteomes" id="UP000291116">
    <property type="component" value="Unassembled WGS sequence"/>
</dbReference>
<evidence type="ECO:0000313" key="3">
    <source>
        <dbReference type="Proteomes" id="UP000291116"/>
    </source>
</evidence>
<organism evidence="2 3">
    <name type="scientific">Pseudo-nitzschia multistriata</name>
    <dbReference type="NCBI Taxonomy" id="183589"/>
    <lineage>
        <taxon>Eukaryota</taxon>
        <taxon>Sar</taxon>
        <taxon>Stramenopiles</taxon>
        <taxon>Ochrophyta</taxon>
        <taxon>Bacillariophyta</taxon>
        <taxon>Bacillariophyceae</taxon>
        <taxon>Bacillariophycidae</taxon>
        <taxon>Bacillariales</taxon>
        <taxon>Bacillariaceae</taxon>
        <taxon>Pseudo-nitzschia</taxon>
    </lineage>
</organism>
<feature type="compositionally biased region" description="Polar residues" evidence="1">
    <location>
        <begin position="516"/>
        <end position="525"/>
    </location>
</feature>
<evidence type="ECO:0000256" key="1">
    <source>
        <dbReference type="SAM" id="MobiDB-lite"/>
    </source>
</evidence>
<keyword evidence="3" id="KW-1185">Reference proteome</keyword>